<dbReference type="Gene3D" id="3.30.420.40">
    <property type="match status" value="3"/>
</dbReference>
<dbReference type="PANTHER" id="PTHR19375">
    <property type="entry name" value="HEAT SHOCK PROTEIN 70KDA"/>
    <property type="match status" value="1"/>
</dbReference>
<dbReference type="GO" id="GO:0140662">
    <property type="term" value="F:ATP-dependent protein folding chaperone"/>
    <property type="evidence" value="ECO:0007669"/>
    <property type="project" value="InterPro"/>
</dbReference>
<evidence type="ECO:0000256" key="3">
    <source>
        <dbReference type="ARBA" id="ARBA00022840"/>
    </source>
</evidence>
<comment type="similarity">
    <text evidence="1">Belongs to the heat shock protein 70 family.</text>
</comment>
<dbReference type="AlphaFoldDB" id="A0A7X0DNR7"/>
<name>A0A7X0DNR7_NOVIT</name>
<accession>A0A7X0DNR7</accession>
<dbReference type="InterPro" id="IPR018181">
    <property type="entry name" value="Heat_shock_70_CS"/>
</dbReference>
<comment type="caution">
    <text evidence="4">The sequence shown here is derived from an EMBL/GenBank/DDBJ whole genome shotgun (WGS) entry which is preliminary data.</text>
</comment>
<dbReference type="Pfam" id="PF00012">
    <property type="entry name" value="HSP70"/>
    <property type="match status" value="1"/>
</dbReference>
<evidence type="ECO:0000256" key="2">
    <source>
        <dbReference type="ARBA" id="ARBA00022741"/>
    </source>
</evidence>
<keyword evidence="2" id="KW-0547">Nucleotide-binding</keyword>
<evidence type="ECO:0000313" key="4">
    <source>
        <dbReference type="EMBL" id="MBB6210497.1"/>
    </source>
</evidence>
<keyword evidence="3" id="KW-0067">ATP-binding</keyword>
<reference evidence="4 5" key="1">
    <citation type="submission" date="2020-08" db="EMBL/GenBank/DDBJ databases">
        <title>Genomic Encyclopedia of Type Strains, Phase IV (KMG-IV): sequencing the most valuable type-strain genomes for metagenomic binning, comparative biology and taxonomic classification.</title>
        <authorList>
            <person name="Goeker M."/>
        </authorList>
    </citation>
    <scope>NUCLEOTIDE SEQUENCE [LARGE SCALE GENOMIC DNA]</scope>
    <source>
        <strain evidence="4 5">DSM 11590</strain>
    </source>
</reference>
<dbReference type="PRINTS" id="PR00301">
    <property type="entry name" value="HEATSHOCK70"/>
</dbReference>
<dbReference type="PROSITE" id="PS00329">
    <property type="entry name" value="HSP70_2"/>
    <property type="match status" value="1"/>
</dbReference>
<dbReference type="SUPFAM" id="SSF53067">
    <property type="entry name" value="Actin-like ATPase domain"/>
    <property type="match status" value="2"/>
</dbReference>
<sequence>MHCGFDFGTSNSALGIHDGVTPVLLPLEGQHRTMPTALFYRPERPAPDLGREAMQAYLGGDEGRLMRSIKSVLGTSLIEETTRVGNRQVPFTAVLHDFIAEAKRRAEAACGHDLTAIVQGRPVNFVDGNPEGDRAAQATLDGILRSVGFKHIEFEYEPVAAACLYADQHAGAVKPDTLALIVDIGGGTSDFSLVRLTPPGSDHGRTRADVLASTGLRLGGTDFDASLSFYKVMPLLGLGLEVTEKKIPAPRWIYSTLSSWPRINTLYAPKAERDVRWLAETAPDQPEFQRLETVVEHRLGHRLGADVEGAKIGLSNAASHALALSYIERDLAPELWERDLREVLTDGMARLTGGIDACLSQSGVTAEQIGLVILTGGSTEMPVVQDAVRARLPGAEITPCDTFGAVASGLAVEAARRFA</sequence>
<proteinExistence type="inferred from homology"/>
<gene>
    <name evidence="4" type="ORF">FHS48_001913</name>
</gene>
<dbReference type="Proteomes" id="UP000544872">
    <property type="component" value="Unassembled WGS sequence"/>
</dbReference>
<dbReference type="RefSeq" id="WP_184263331.1">
    <property type="nucleotide sequence ID" value="NZ_JACIIX010000006.1"/>
</dbReference>
<dbReference type="GO" id="GO:0005524">
    <property type="term" value="F:ATP binding"/>
    <property type="evidence" value="ECO:0007669"/>
    <property type="project" value="UniProtKB-KW"/>
</dbReference>
<dbReference type="InterPro" id="IPR013126">
    <property type="entry name" value="Hsp_70_fam"/>
</dbReference>
<dbReference type="Gene3D" id="3.90.640.10">
    <property type="entry name" value="Actin, Chain A, domain 4"/>
    <property type="match status" value="1"/>
</dbReference>
<dbReference type="EMBL" id="JACIIX010000006">
    <property type="protein sequence ID" value="MBB6210497.1"/>
    <property type="molecule type" value="Genomic_DNA"/>
</dbReference>
<evidence type="ECO:0000313" key="5">
    <source>
        <dbReference type="Proteomes" id="UP000544872"/>
    </source>
</evidence>
<evidence type="ECO:0000256" key="1">
    <source>
        <dbReference type="ARBA" id="ARBA00007381"/>
    </source>
</evidence>
<organism evidence="4 5">
    <name type="scientific">Novispirillum itersonii</name>
    <name type="common">Aquaspirillum itersonii</name>
    <dbReference type="NCBI Taxonomy" id="189"/>
    <lineage>
        <taxon>Bacteria</taxon>
        <taxon>Pseudomonadati</taxon>
        <taxon>Pseudomonadota</taxon>
        <taxon>Alphaproteobacteria</taxon>
        <taxon>Rhodospirillales</taxon>
        <taxon>Novispirillaceae</taxon>
        <taxon>Novispirillum</taxon>
    </lineage>
</organism>
<dbReference type="PROSITE" id="PS01036">
    <property type="entry name" value="HSP70_3"/>
    <property type="match status" value="1"/>
</dbReference>
<protein>
    <submittedName>
        <fullName evidence="4">Putative chaperone protein</fullName>
    </submittedName>
</protein>
<dbReference type="InterPro" id="IPR043129">
    <property type="entry name" value="ATPase_NBD"/>
</dbReference>
<keyword evidence="5" id="KW-1185">Reference proteome</keyword>